<name>A0A368ZCX8_9FLAO</name>
<evidence type="ECO:0000256" key="2">
    <source>
        <dbReference type="ARBA" id="ARBA00023136"/>
    </source>
</evidence>
<dbReference type="InterPro" id="IPR017689">
    <property type="entry name" value="BamD"/>
</dbReference>
<reference evidence="5 6" key="1">
    <citation type="submission" date="2018-07" db="EMBL/GenBank/DDBJ databases">
        <title>Genomic Encyclopedia of Type Strains, Phase III (KMG-III): the genomes of soil and plant-associated and newly described type strains.</title>
        <authorList>
            <person name="Whitman W."/>
        </authorList>
    </citation>
    <scope>NUCLEOTIDE SEQUENCE [LARGE SCALE GENOMIC DNA]</scope>
    <source>
        <strain evidence="5 6">CECT 7958</strain>
    </source>
</reference>
<dbReference type="InterPro" id="IPR011990">
    <property type="entry name" value="TPR-like_helical_dom_sf"/>
</dbReference>
<dbReference type="SUPFAM" id="SSF48452">
    <property type="entry name" value="TPR-like"/>
    <property type="match status" value="1"/>
</dbReference>
<keyword evidence="1" id="KW-0732">Signal</keyword>
<keyword evidence="6" id="KW-1185">Reference proteome</keyword>
<dbReference type="InterPro" id="IPR039565">
    <property type="entry name" value="BamD-like"/>
</dbReference>
<keyword evidence="2" id="KW-0472">Membrane</keyword>
<protein>
    <submittedName>
        <fullName evidence="5">Beta-barrel assembly machine subunit BamD</fullName>
    </submittedName>
</protein>
<accession>A0A368ZCX8</accession>
<proteinExistence type="predicted"/>
<evidence type="ECO:0000313" key="6">
    <source>
        <dbReference type="Proteomes" id="UP000253436"/>
    </source>
</evidence>
<dbReference type="AlphaFoldDB" id="A0A368ZCX8"/>
<sequence>MFTFAHCLLFMKRGIYILLVSILFISCSDFQKTLKSDDTAAKYEMATDLYEAEKWNKSYRLLDQILQQFRGKPQAEKITFMHAMCSYQLGDYYISSFHFDKFTDVYPQSEKAEEAAFLAAKGYYYNSPVYSKEQKETVEAIEKLQLFLNRYPNSEYLGEANTLVKELDFKLEKKAFEIAKQYNTIGEYKASIKSFNNFLLEFPGTSLRGDAFYYRFNSAYNLAVLSVEHLKEERLKDAINYYNALKKGYPNSTYSEIADMMNADLQKELNTFTTKS</sequence>
<dbReference type="Proteomes" id="UP000253436">
    <property type="component" value="Unassembled WGS sequence"/>
</dbReference>
<feature type="domain" description="Outer membrane lipoprotein BamD-like" evidence="4">
    <location>
        <begin position="39"/>
        <end position="222"/>
    </location>
</feature>
<keyword evidence="3" id="KW-0998">Cell outer membrane</keyword>
<gene>
    <name evidence="5" type="ORF">DFQ08_104294</name>
</gene>
<dbReference type="NCBIfam" id="TIGR03302">
    <property type="entry name" value="OM_YfiO"/>
    <property type="match status" value="1"/>
</dbReference>
<comment type="caution">
    <text evidence="5">The sequence shown here is derived from an EMBL/GenBank/DDBJ whole genome shotgun (WGS) entry which is preliminary data.</text>
</comment>
<dbReference type="Gene3D" id="1.25.40.10">
    <property type="entry name" value="Tetratricopeptide repeat domain"/>
    <property type="match status" value="1"/>
</dbReference>
<evidence type="ECO:0000256" key="3">
    <source>
        <dbReference type="ARBA" id="ARBA00023237"/>
    </source>
</evidence>
<dbReference type="EMBL" id="QPJO01000004">
    <property type="protein sequence ID" value="RCW90894.1"/>
    <property type="molecule type" value="Genomic_DNA"/>
</dbReference>
<dbReference type="OrthoDB" id="9770761at2"/>
<dbReference type="Pfam" id="PF13525">
    <property type="entry name" value="YfiO"/>
    <property type="match status" value="1"/>
</dbReference>
<evidence type="ECO:0000256" key="1">
    <source>
        <dbReference type="ARBA" id="ARBA00022729"/>
    </source>
</evidence>
<organism evidence="5 6">
    <name type="scientific">Winogradskyella arenosi</name>
    <dbReference type="NCBI Taxonomy" id="533325"/>
    <lineage>
        <taxon>Bacteria</taxon>
        <taxon>Pseudomonadati</taxon>
        <taxon>Bacteroidota</taxon>
        <taxon>Flavobacteriia</taxon>
        <taxon>Flavobacteriales</taxon>
        <taxon>Flavobacteriaceae</taxon>
        <taxon>Winogradskyella</taxon>
    </lineage>
</organism>
<evidence type="ECO:0000259" key="4">
    <source>
        <dbReference type="Pfam" id="PF13525"/>
    </source>
</evidence>
<evidence type="ECO:0000313" key="5">
    <source>
        <dbReference type="EMBL" id="RCW90894.1"/>
    </source>
</evidence>